<dbReference type="PANTHER" id="PTHR10520">
    <property type="entry name" value="TRIFUNCTIONAL PURINE BIOSYNTHETIC PROTEIN ADENOSINE-3-RELATED"/>
    <property type="match status" value="1"/>
</dbReference>
<evidence type="ECO:0000313" key="2">
    <source>
        <dbReference type="EMBL" id="GBG88280.1"/>
    </source>
</evidence>
<name>A0A388M137_CHABU</name>
<protein>
    <submittedName>
        <fullName evidence="2">Uncharacterized protein</fullName>
    </submittedName>
</protein>
<dbReference type="InterPro" id="IPR004733">
    <property type="entry name" value="PurM_cligase"/>
</dbReference>
<dbReference type="SUPFAM" id="SSF56042">
    <property type="entry name" value="PurM C-terminal domain-like"/>
    <property type="match status" value="1"/>
</dbReference>
<dbReference type="GO" id="GO:0005829">
    <property type="term" value="C:cytosol"/>
    <property type="evidence" value="ECO:0007669"/>
    <property type="project" value="TreeGrafter"/>
</dbReference>
<dbReference type="Proteomes" id="UP000265515">
    <property type="component" value="Unassembled WGS sequence"/>
</dbReference>
<evidence type="ECO:0000313" key="3">
    <source>
        <dbReference type="Proteomes" id="UP000265515"/>
    </source>
</evidence>
<dbReference type="GO" id="GO:0046084">
    <property type="term" value="P:adenine biosynthetic process"/>
    <property type="evidence" value="ECO:0007669"/>
    <property type="project" value="TreeGrafter"/>
</dbReference>
<gene>
    <name evidence="2" type="ORF">CBR_g46846</name>
</gene>
<dbReference type="STRING" id="69332.A0A388M137"/>
<accession>A0A388M137</accession>
<dbReference type="EMBL" id="BFEA01000662">
    <property type="protein sequence ID" value="GBG88280.1"/>
    <property type="molecule type" value="Genomic_DNA"/>
</dbReference>
<feature type="region of interest" description="Disordered" evidence="1">
    <location>
        <begin position="1"/>
        <end position="30"/>
    </location>
</feature>
<dbReference type="AlphaFoldDB" id="A0A388M137"/>
<dbReference type="GO" id="GO:0004637">
    <property type="term" value="F:phosphoribosylamine-glycine ligase activity"/>
    <property type="evidence" value="ECO:0007669"/>
    <property type="project" value="TreeGrafter"/>
</dbReference>
<dbReference type="Gene3D" id="3.90.650.10">
    <property type="entry name" value="PurM-like C-terminal domain"/>
    <property type="match status" value="1"/>
</dbReference>
<dbReference type="InterPro" id="IPR036676">
    <property type="entry name" value="PurM-like_C_sf"/>
</dbReference>
<dbReference type="GO" id="GO:0004641">
    <property type="term" value="F:phosphoribosylformylglycinamidine cyclo-ligase activity"/>
    <property type="evidence" value="ECO:0007669"/>
    <property type="project" value="InterPro"/>
</dbReference>
<reference evidence="2 3" key="1">
    <citation type="journal article" date="2018" name="Cell">
        <title>The Chara Genome: Secondary Complexity and Implications for Plant Terrestrialization.</title>
        <authorList>
            <person name="Nishiyama T."/>
            <person name="Sakayama H."/>
            <person name="Vries J.D."/>
            <person name="Buschmann H."/>
            <person name="Saint-Marcoux D."/>
            <person name="Ullrich K.K."/>
            <person name="Haas F.B."/>
            <person name="Vanderstraeten L."/>
            <person name="Becker D."/>
            <person name="Lang D."/>
            <person name="Vosolsobe S."/>
            <person name="Rombauts S."/>
            <person name="Wilhelmsson P.K.I."/>
            <person name="Janitza P."/>
            <person name="Kern R."/>
            <person name="Heyl A."/>
            <person name="Rumpler F."/>
            <person name="Villalobos L.I.A.C."/>
            <person name="Clay J.M."/>
            <person name="Skokan R."/>
            <person name="Toyoda A."/>
            <person name="Suzuki Y."/>
            <person name="Kagoshima H."/>
            <person name="Schijlen E."/>
            <person name="Tajeshwar N."/>
            <person name="Catarino B."/>
            <person name="Hetherington A.J."/>
            <person name="Saltykova A."/>
            <person name="Bonnot C."/>
            <person name="Breuninger H."/>
            <person name="Symeonidi A."/>
            <person name="Radhakrishnan G.V."/>
            <person name="Van Nieuwerburgh F."/>
            <person name="Deforce D."/>
            <person name="Chang C."/>
            <person name="Karol K.G."/>
            <person name="Hedrich R."/>
            <person name="Ulvskov P."/>
            <person name="Glockner G."/>
            <person name="Delwiche C.F."/>
            <person name="Petrasek J."/>
            <person name="Van de Peer Y."/>
            <person name="Friml J."/>
            <person name="Beilby M."/>
            <person name="Dolan L."/>
            <person name="Kohara Y."/>
            <person name="Sugano S."/>
            <person name="Fujiyama A."/>
            <person name="Delaux P.-M."/>
            <person name="Quint M."/>
            <person name="TheiBen G."/>
            <person name="Hagemann M."/>
            <person name="Harholt J."/>
            <person name="Dunand C."/>
            <person name="Zachgo S."/>
            <person name="Langdale J."/>
            <person name="Maumus F."/>
            <person name="Straeten D.V.D."/>
            <person name="Gould S.B."/>
            <person name="Rensing S.A."/>
        </authorList>
    </citation>
    <scope>NUCLEOTIDE SEQUENCE [LARGE SCALE GENOMIC DNA]</scope>
    <source>
        <strain evidence="2 3">S276</strain>
    </source>
</reference>
<evidence type="ECO:0000256" key="1">
    <source>
        <dbReference type="SAM" id="MobiDB-lite"/>
    </source>
</evidence>
<proteinExistence type="predicted"/>
<sequence length="157" mass="17668">MQCSCVKDGMQKRGGGEEKEKKKEEKRERRQGKPYSDLELWFGRVIDCYFQHEWGTMATIIGASNCHRRRHQKSQKDKEDNNSGTTIAASLLLTPKVISAEQVTDMIQKVRIKGNAPITGSGFTGNILCILDDGLAAKIDLTSWEAPRVSRWIQQTG</sequence>
<organism evidence="2 3">
    <name type="scientific">Chara braunii</name>
    <name type="common">Braun's stonewort</name>
    <dbReference type="NCBI Taxonomy" id="69332"/>
    <lineage>
        <taxon>Eukaryota</taxon>
        <taxon>Viridiplantae</taxon>
        <taxon>Streptophyta</taxon>
        <taxon>Charophyceae</taxon>
        <taxon>Charales</taxon>
        <taxon>Characeae</taxon>
        <taxon>Chara</taxon>
    </lineage>
</organism>
<dbReference type="GO" id="GO:0006189">
    <property type="term" value="P:'de novo' IMP biosynthetic process"/>
    <property type="evidence" value="ECO:0007669"/>
    <property type="project" value="InterPro"/>
</dbReference>
<dbReference type="Gramene" id="GBG88280">
    <property type="protein sequence ID" value="GBG88280"/>
    <property type="gene ID" value="CBR_g46846"/>
</dbReference>
<comment type="caution">
    <text evidence="2">The sequence shown here is derived from an EMBL/GenBank/DDBJ whole genome shotgun (WGS) entry which is preliminary data.</text>
</comment>
<keyword evidence="3" id="KW-1185">Reference proteome</keyword>
<dbReference type="PANTHER" id="PTHR10520:SF12">
    <property type="entry name" value="TRIFUNCTIONAL PURINE BIOSYNTHETIC PROTEIN ADENOSINE-3"/>
    <property type="match status" value="1"/>
</dbReference>
<feature type="compositionally biased region" description="Basic and acidic residues" evidence="1">
    <location>
        <begin position="9"/>
        <end position="28"/>
    </location>
</feature>
<dbReference type="OrthoDB" id="2018833at2759"/>